<evidence type="ECO:0000313" key="10">
    <source>
        <dbReference type="Proteomes" id="UP000247515"/>
    </source>
</evidence>
<proteinExistence type="inferred from homology"/>
<dbReference type="EMBL" id="QJJV01000010">
    <property type="protein sequence ID" value="PXX15390.1"/>
    <property type="molecule type" value="Genomic_DNA"/>
</dbReference>
<dbReference type="Pfam" id="PF02770">
    <property type="entry name" value="Acyl-CoA_dh_M"/>
    <property type="match status" value="1"/>
</dbReference>
<dbReference type="InterPro" id="IPR052904">
    <property type="entry name" value="Acyl-CoA_dehydrogenase-like"/>
</dbReference>
<evidence type="ECO:0000313" key="9">
    <source>
        <dbReference type="EMBL" id="PXX15390.1"/>
    </source>
</evidence>
<dbReference type="RefSeq" id="WP_110327920.1">
    <property type="nucleotide sequence ID" value="NZ_CAJMXV010000001.1"/>
</dbReference>
<sequence>MNPIAPTHPASAPDATEATDATDAASRQHRPGTTHEVTNQAPPLADYNLFSTDAALGEALARAGAQWHRDALARHGAKLGEAEVQALADLANRHAPELHTHSARGERIDAIEFHPAWHALLALLRAEGLHALPFSEPRPGAMAARCAGYFLHAQLESGSLCPLTMTFASIPVLQREAALFETLRDKLYTREHDPRDVPLAHKRSMMIGMGMTEKQGGSDVRSNRTEARPAGAQSGRGARYLLTGHKWFFSAPQCDAHLVLARTTEHDGLSCFFVPRFLPDGTKNAVNVQRLKEKLGNRSNASSEVEFFDAEGVMIGDEGRGVPTIIEMANFTRLDCVIGSAALMRAALVQAIHHARHRSAFGRPLAQQPLMQNVLADLALESEAATVLFMRLAHAFEQSAQAAQPGEESAEALEARAWRRIVTPAAKFWVCKRTLAFTGEAMEVWGGNGYVEEGPMARFYREAPVNSIWEGSGNVMCLDVLRALEREADAAQALFLAWRREAADHLVLTAALDRLAALLNGAPGSREASARRIAQQIVLIAQAMLLRAGPPEVADAFIATRLDEHAADCDRVFGTLPARFDHAALIERALPADYLVR</sequence>
<dbReference type="PROSITE" id="PS00073">
    <property type="entry name" value="ACYL_COA_DH_2"/>
    <property type="match status" value="1"/>
</dbReference>
<comment type="caution">
    <text evidence="9">The sequence shown here is derived from an EMBL/GenBank/DDBJ whole genome shotgun (WGS) entry which is preliminary data.</text>
</comment>
<dbReference type="Pfam" id="PF00441">
    <property type="entry name" value="Acyl-CoA_dh_1"/>
    <property type="match status" value="1"/>
</dbReference>
<dbReference type="PANTHER" id="PTHR42707:SF3">
    <property type="entry name" value="ACYL-COA DEHYDROGENASE AIDB-RELATED"/>
    <property type="match status" value="1"/>
</dbReference>
<evidence type="ECO:0000256" key="3">
    <source>
        <dbReference type="ARBA" id="ARBA00022630"/>
    </source>
</evidence>
<dbReference type="Gene3D" id="1.20.140.10">
    <property type="entry name" value="Butyryl-CoA Dehydrogenase, subunit A, domain 3"/>
    <property type="match status" value="1"/>
</dbReference>
<dbReference type="SUPFAM" id="SSF56645">
    <property type="entry name" value="Acyl-CoA dehydrogenase NM domain-like"/>
    <property type="match status" value="1"/>
</dbReference>
<evidence type="ECO:0000256" key="2">
    <source>
        <dbReference type="ARBA" id="ARBA00009347"/>
    </source>
</evidence>
<evidence type="ECO:0000256" key="5">
    <source>
        <dbReference type="SAM" id="MobiDB-lite"/>
    </source>
</evidence>
<evidence type="ECO:0000259" key="8">
    <source>
        <dbReference type="Pfam" id="PF18158"/>
    </source>
</evidence>
<feature type="domain" description="Acyl-CoA dehydrogenase/oxidase C-terminal" evidence="6">
    <location>
        <begin position="319"/>
        <end position="484"/>
    </location>
</feature>
<evidence type="ECO:0000256" key="1">
    <source>
        <dbReference type="ARBA" id="ARBA00001974"/>
    </source>
</evidence>
<reference evidence="9 10" key="1">
    <citation type="submission" date="2018-05" db="EMBL/GenBank/DDBJ databases">
        <title>Genomic Encyclopedia of Type Strains, Phase IV (KMG-V): Genome sequencing to study the core and pangenomes of soil and plant-associated prokaryotes.</title>
        <authorList>
            <person name="Whitman W."/>
        </authorList>
    </citation>
    <scope>NUCLEOTIDE SEQUENCE [LARGE SCALE GENOMIC DNA]</scope>
    <source>
        <strain evidence="9 10">SIr-6563</strain>
    </source>
</reference>
<evidence type="ECO:0000259" key="7">
    <source>
        <dbReference type="Pfam" id="PF02770"/>
    </source>
</evidence>
<dbReference type="Proteomes" id="UP000247515">
    <property type="component" value="Unassembled WGS sequence"/>
</dbReference>
<dbReference type="InterPro" id="IPR006091">
    <property type="entry name" value="Acyl-CoA_Oxase/DH_mid-dom"/>
</dbReference>
<dbReference type="SUPFAM" id="SSF47203">
    <property type="entry name" value="Acyl-CoA dehydrogenase C-terminal domain-like"/>
    <property type="match status" value="1"/>
</dbReference>
<protein>
    <submittedName>
        <fullName evidence="9">Acyl-CoA dehydrogenase</fullName>
    </submittedName>
</protein>
<dbReference type="PANTHER" id="PTHR42707">
    <property type="entry name" value="ACYL-COA DEHYDROGENASE"/>
    <property type="match status" value="1"/>
</dbReference>
<feature type="domain" description="Acyl-CoA oxidase/dehydrogenase middle" evidence="7">
    <location>
        <begin position="209"/>
        <end position="308"/>
    </location>
</feature>
<dbReference type="Pfam" id="PF18158">
    <property type="entry name" value="AidB_N"/>
    <property type="match status" value="1"/>
</dbReference>
<comment type="similarity">
    <text evidence="2">Belongs to the acyl-CoA dehydrogenase family.</text>
</comment>
<keyword evidence="10" id="KW-1185">Reference proteome</keyword>
<dbReference type="Gene3D" id="6.10.250.600">
    <property type="match status" value="1"/>
</dbReference>
<dbReference type="Gene3D" id="2.40.110.20">
    <property type="match status" value="1"/>
</dbReference>
<accession>A0ABX5MN00</accession>
<dbReference type="NCBIfam" id="NF008594">
    <property type="entry name" value="PRK11561.1"/>
    <property type="match status" value="1"/>
</dbReference>
<keyword evidence="3" id="KW-0285">Flavoprotein</keyword>
<dbReference type="PROSITE" id="PS00072">
    <property type="entry name" value="ACYL_COA_DH_1"/>
    <property type="match status" value="1"/>
</dbReference>
<dbReference type="InterPro" id="IPR006089">
    <property type="entry name" value="Acyl-CoA_DH_CS"/>
</dbReference>
<feature type="region of interest" description="Disordered" evidence="5">
    <location>
        <begin position="212"/>
        <end position="232"/>
    </location>
</feature>
<evidence type="ECO:0000256" key="4">
    <source>
        <dbReference type="ARBA" id="ARBA00022827"/>
    </source>
</evidence>
<name>A0ABX5MN00_9BURK</name>
<gene>
    <name evidence="9" type="ORF">C7400_110182</name>
</gene>
<feature type="domain" description="Adaptive response protein AidB N-terminal" evidence="8">
    <location>
        <begin position="39"/>
        <end position="194"/>
    </location>
</feature>
<dbReference type="InterPro" id="IPR036250">
    <property type="entry name" value="AcylCo_DH-like_C"/>
</dbReference>
<organism evidence="9 10">
    <name type="scientific">Paraburkholderia tropica</name>
    <dbReference type="NCBI Taxonomy" id="92647"/>
    <lineage>
        <taxon>Bacteria</taxon>
        <taxon>Pseudomonadati</taxon>
        <taxon>Pseudomonadota</taxon>
        <taxon>Betaproteobacteria</taxon>
        <taxon>Burkholderiales</taxon>
        <taxon>Burkholderiaceae</taxon>
        <taxon>Paraburkholderia</taxon>
    </lineage>
</organism>
<dbReference type="InterPro" id="IPR009100">
    <property type="entry name" value="AcylCoA_DH/oxidase_NM_dom_sf"/>
</dbReference>
<feature type="region of interest" description="Disordered" evidence="5">
    <location>
        <begin position="1"/>
        <end position="43"/>
    </location>
</feature>
<comment type="cofactor">
    <cofactor evidence="1">
        <name>FAD</name>
        <dbReference type="ChEBI" id="CHEBI:57692"/>
    </cofactor>
</comment>
<evidence type="ECO:0000259" key="6">
    <source>
        <dbReference type="Pfam" id="PF00441"/>
    </source>
</evidence>
<dbReference type="InterPro" id="IPR041504">
    <property type="entry name" value="AidB_N"/>
</dbReference>
<feature type="compositionally biased region" description="Low complexity" evidence="5">
    <location>
        <begin position="9"/>
        <end position="25"/>
    </location>
</feature>
<keyword evidence="4" id="KW-0274">FAD</keyword>
<dbReference type="InterPro" id="IPR009075">
    <property type="entry name" value="AcylCo_DH/oxidase_C"/>
</dbReference>